<feature type="region of interest" description="Disordered" evidence="1">
    <location>
        <begin position="82"/>
        <end position="114"/>
    </location>
</feature>
<sequence>MAHLRMHLLENFTGFCAMAQKICAWRNLSLLKKLLNPVSCAMAQRSCAWRKMNIWKMNPELEVAPLRSCNCLFAPGRKGMRMAQNHEDDARTTQEHDDAQEDDGTLSFLVESSR</sequence>
<gene>
    <name evidence="2" type="ORF">L195_g005647</name>
</gene>
<reference evidence="2 3" key="1">
    <citation type="journal article" date="2014" name="Am. J. Bot.">
        <title>Genome assembly and annotation for red clover (Trifolium pratense; Fabaceae).</title>
        <authorList>
            <person name="Istvanek J."/>
            <person name="Jaros M."/>
            <person name="Krenek A."/>
            <person name="Repkova J."/>
        </authorList>
    </citation>
    <scope>NUCLEOTIDE SEQUENCE [LARGE SCALE GENOMIC DNA]</scope>
    <source>
        <strain evidence="3">cv. Tatra</strain>
        <tissue evidence="2">Young leaves</tissue>
    </source>
</reference>
<name>A0A2K3P1D0_TRIPR</name>
<evidence type="ECO:0000313" key="3">
    <source>
        <dbReference type="Proteomes" id="UP000236291"/>
    </source>
</evidence>
<organism evidence="2 3">
    <name type="scientific">Trifolium pratense</name>
    <name type="common">Red clover</name>
    <dbReference type="NCBI Taxonomy" id="57577"/>
    <lineage>
        <taxon>Eukaryota</taxon>
        <taxon>Viridiplantae</taxon>
        <taxon>Streptophyta</taxon>
        <taxon>Embryophyta</taxon>
        <taxon>Tracheophyta</taxon>
        <taxon>Spermatophyta</taxon>
        <taxon>Magnoliopsida</taxon>
        <taxon>eudicotyledons</taxon>
        <taxon>Gunneridae</taxon>
        <taxon>Pentapetalae</taxon>
        <taxon>rosids</taxon>
        <taxon>fabids</taxon>
        <taxon>Fabales</taxon>
        <taxon>Fabaceae</taxon>
        <taxon>Papilionoideae</taxon>
        <taxon>50 kb inversion clade</taxon>
        <taxon>NPAAA clade</taxon>
        <taxon>Hologalegina</taxon>
        <taxon>IRL clade</taxon>
        <taxon>Trifolieae</taxon>
        <taxon>Trifolium</taxon>
    </lineage>
</organism>
<reference evidence="2 3" key="2">
    <citation type="journal article" date="2017" name="Front. Plant Sci.">
        <title>Gene Classification and Mining of Molecular Markers Useful in Red Clover (Trifolium pratense) Breeding.</title>
        <authorList>
            <person name="Istvanek J."/>
            <person name="Dluhosova J."/>
            <person name="Dluhos P."/>
            <person name="Patkova L."/>
            <person name="Nedelnik J."/>
            <person name="Repkova J."/>
        </authorList>
    </citation>
    <scope>NUCLEOTIDE SEQUENCE [LARGE SCALE GENOMIC DNA]</scope>
    <source>
        <strain evidence="3">cv. Tatra</strain>
        <tissue evidence="2">Young leaves</tissue>
    </source>
</reference>
<feature type="compositionally biased region" description="Basic and acidic residues" evidence="1">
    <location>
        <begin position="84"/>
        <end position="97"/>
    </location>
</feature>
<comment type="caution">
    <text evidence="2">The sequence shown here is derived from an EMBL/GenBank/DDBJ whole genome shotgun (WGS) entry which is preliminary data.</text>
</comment>
<evidence type="ECO:0000313" key="2">
    <source>
        <dbReference type="EMBL" id="PNY09102.1"/>
    </source>
</evidence>
<dbReference type="EMBL" id="ASHM01002928">
    <property type="protein sequence ID" value="PNY09102.1"/>
    <property type="molecule type" value="Genomic_DNA"/>
</dbReference>
<proteinExistence type="predicted"/>
<evidence type="ECO:0000256" key="1">
    <source>
        <dbReference type="SAM" id="MobiDB-lite"/>
    </source>
</evidence>
<protein>
    <submittedName>
        <fullName evidence="2">Uncharacterized protein</fullName>
    </submittedName>
</protein>
<accession>A0A2K3P1D0</accession>
<dbReference type="AlphaFoldDB" id="A0A2K3P1D0"/>
<dbReference type="Proteomes" id="UP000236291">
    <property type="component" value="Unassembled WGS sequence"/>
</dbReference>